<comment type="subcellular location">
    <subcellularLocation>
        <location evidence="1">Cell membrane</location>
        <topology evidence="1">Peripheral membrane protein</topology>
    </subcellularLocation>
</comment>
<evidence type="ECO:0000256" key="1">
    <source>
        <dbReference type="ARBA" id="ARBA00004202"/>
    </source>
</evidence>
<dbReference type="InterPro" id="IPR003593">
    <property type="entry name" value="AAA+_ATPase"/>
</dbReference>
<dbReference type="CDD" id="cd03257">
    <property type="entry name" value="ABC_NikE_OppD_transporters"/>
    <property type="match status" value="2"/>
</dbReference>
<dbReference type="SMART" id="SM00382">
    <property type="entry name" value="AAA"/>
    <property type="match status" value="2"/>
</dbReference>
<feature type="domain" description="ABC transporter" evidence="8">
    <location>
        <begin position="289"/>
        <end position="526"/>
    </location>
</feature>
<keyword evidence="6 9" id="KW-0067">ATP-binding</keyword>
<dbReference type="RefSeq" id="WP_132381441.1">
    <property type="nucleotide sequence ID" value="NZ_DAIQXH010000029.1"/>
</dbReference>
<evidence type="ECO:0000313" key="10">
    <source>
        <dbReference type="Proteomes" id="UP000295726"/>
    </source>
</evidence>
<dbReference type="SUPFAM" id="SSF52540">
    <property type="entry name" value="P-loop containing nucleoside triphosphate hydrolases"/>
    <property type="match status" value="2"/>
</dbReference>
<dbReference type="InterPro" id="IPR050388">
    <property type="entry name" value="ABC_Ni/Peptide_Import"/>
</dbReference>
<sequence>MSLLSVQNLSVQFHDSYAGGETVRDISFNVEPGEIVGIVGESGSGKSTAMQAIMGLLPKRAEVKCQKLILSQEDITPPFSADGKSAVKEEKLYEKKMESIRGRQISMIFQEPLSYLNPTVKIGRQITEVIHAHDKACTRGGARQRAKELLDMVGIRRPAERMRQYSFELSGGMRQRVATAIALACEPRLLIADEPTTALDVTVQGQILQLIKRISKETGTAVLFVSHDLGVIASVCSRVIVMHNGKIVEEGVTDDIFREPRHMYTKELIEKASHLQKLPHSMVSRNPLFVAEHVTKQYPGRINREQTEAVNNVSFYINKGEIYGLVGESGCGKTTLAGMAAGVYQPTKGNILFKGVPLLKMNRQIQMVFQDVQSSLNPKMTIEDILEEPLQLNTKLSSEGRRKKVIETLNLVGLSPKDTEKYPQAFSGGQRQRIAIARALILEPELMICDEPVSSLDISTQEQILELLEQVQIEKQISCLFISHDLNVVKRISQRLGVMYEGVFVESGNTRSIYEDPWHPYTKTLLSAILPPNPKMAKRKRRMWKVKESGGKKLLGEGCPFAPRCGYAMECCYAQSPKTYTFGERKIACFLYSEEYTGKRNDDYKMTSQI</sequence>
<name>A0A4R3K664_9FIRM</name>
<dbReference type="InterPro" id="IPR027417">
    <property type="entry name" value="P-loop_NTPase"/>
</dbReference>
<accession>A0A4R3K664</accession>
<keyword evidence="5" id="KW-0547">Nucleotide-binding</keyword>
<evidence type="ECO:0000259" key="8">
    <source>
        <dbReference type="PROSITE" id="PS50893"/>
    </source>
</evidence>
<organism evidence="9 10">
    <name type="scientific">Muricomes intestini</name>
    <dbReference type="NCBI Taxonomy" id="1796634"/>
    <lineage>
        <taxon>Bacteria</taxon>
        <taxon>Bacillati</taxon>
        <taxon>Bacillota</taxon>
        <taxon>Clostridia</taxon>
        <taxon>Lachnospirales</taxon>
        <taxon>Lachnospiraceae</taxon>
        <taxon>Muricomes</taxon>
    </lineage>
</organism>
<dbReference type="GO" id="GO:0016887">
    <property type="term" value="F:ATP hydrolysis activity"/>
    <property type="evidence" value="ECO:0007669"/>
    <property type="project" value="InterPro"/>
</dbReference>
<dbReference type="Pfam" id="PF08352">
    <property type="entry name" value="oligo_HPY"/>
    <property type="match status" value="2"/>
</dbReference>
<keyword evidence="3" id="KW-0813">Transport</keyword>
<feature type="domain" description="ABC transporter" evidence="8">
    <location>
        <begin position="4"/>
        <end position="269"/>
    </location>
</feature>
<evidence type="ECO:0000256" key="4">
    <source>
        <dbReference type="ARBA" id="ARBA00022475"/>
    </source>
</evidence>
<dbReference type="OrthoDB" id="9806285at2"/>
<keyword evidence="10" id="KW-1185">Reference proteome</keyword>
<dbReference type="NCBIfam" id="TIGR01727">
    <property type="entry name" value="oligo_HPY"/>
    <property type="match status" value="1"/>
</dbReference>
<evidence type="ECO:0000256" key="7">
    <source>
        <dbReference type="ARBA" id="ARBA00023136"/>
    </source>
</evidence>
<keyword evidence="4" id="KW-1003">Cell membrane</keyword>
<reference evidence="9 10" key="1">
    <citation type="submission" date="2019-03" db="EMBL/GenBank/DDBJ databases">
        <title>Genomic Encyclopedia of Type Strains, Phase IV (KMG-IV): sequencing the most valuable type-strain genomes for metagenomic binning, comparative biology and taxonomic classification.</title>
        <authorList>
            <person name="Goeker M."/>
        </authorList>
    </citation>
    <scope>NUCLEOTIDE SEQUENCE [LARGE SCALE GENOMIC DNA]</scope>
    <source>
        <strain evidence="9 10">DSM 29489</strain>
    </source>
</reference>
<proteinExistence type="inferred from homology"/>
<dbReference type="InterPro" id="IPR003439">
    <property type="entry name" value="ABC_transporter-like_ATP-bd"/>
</dbReference>
<dbReference type="Pfam" id="PF00005">
    <property type="entry name" value="ABC_tran"/>
    <property type="match status" value="2"/>
</dbReference>
<dbReference type="NCBIfam" id="NF007739">
    <property type="entry name" value="PRK10419.1"/>
    <property type="match status" value="3"/>
</dbReference>
<dbReference type="PANTHER" id="PTHR43297">
    <property type="entry name" value="OLIGOPEPTIDE TRANSPORT ATP-BINDING PROTEIN APPD"/>
    <property type="match status" value="1"/>
</dbReference>
<comment type="caution">
    <text evidence="9">The sequence shown here is derived from an EMBL/GenBank/DDBJ whole genome shotgun (WGS) entry which is preliminary data.</text>
</comment>
<dbReference type="InterPro" id="IPR013563">
    <property type="entry name" value="Oligopep_ABC_C"/>
</dbReference>
<evidence type="ECO:0000256" key="2">
    <source>
        <dbReference type="ARBA" id="ARBA00005417"/>
    </source>
</evidence>
<protein>
    <submittedName>
        <fullName evidence="9">Peptide/nickel transport system ATP-binding protein</fullName>
    </submittedName>
</protein>
<evidence type="ECO:0000313" key="9">
    <source>
        <dbReference type="EMBL" id="TCS78336.1"/>
    </source>
</evidence>
<evidence type="ECO:0000256" key="3">
    <source>
        <dbReference type="ARBA" id="ARBA00022448"/>
    </source>
</evidence>
<dbReference type="FunFam" id="3.40.50.300:FF:000016">
    <property type="entry name" value="Oligopeptide ABC transporter ATP-binding component"/>
    <property type="match status" value="1"/>
</dbReference>
<evidence type="ECO:0000256" key="5">
    <source>
        <dbReference type="ARBA" id="ARBA00022741"/>
    </source>
</evidence>
<evidence type="ECO:0000256" key="6">
    <source>
        <dbReference type="ARBA" id="ARBA00022840"/>
    </source>
</evidence>
<dbReference type="InterPro" id="IPR017871">
    <property type="entry name" value="ABC_transporter-like_CS"/>
</dbReference>
<dbReference type="EMBL" id="SLZZ01000012">
    <property type="protein sequence ID" value="TCS78336.1"/>
    <property type="molecule type" value="Genomic_DNA"/>
</dbReference>
<dbReference type="GO" id="GO:0005524">
    <property type="term" value="F:ATP binding"/>
    <property type="evidence" value="ECO:0007669"/>
    <property type="project" value="UniProtKB-KW"/>
</dbReference>
<dbReference type="NCBIfam" id="NF008453">
    <property type="entry name" value="PRK11308.1"/>
    <property type="match status" value="2"/>
</dbReference>
<dbReference type="Proteomes" id="UP000295726">
    <property type="component" value="Unassembled WGS sequence"/>
</dbReference>
<dbReference type="AlphaFoldDB" id="A0A4R3K664"/>
<dbReference type="PANTHER" id="PTHR43297:SF2">
    <property type="entry name" value="DIPEPTIDE TRANSPORT ATP-BINDING PROTEIN DPPD"/>
    <property type="match status" value="1"/>
</dbReference>
<dbReference type="PROSITE" id="PS00211">
    <property type="entry name" value="ABC_TRANSPORTER_1"/>
    <property type="match status" value="1"/>
</dbReference>
<dbReference type="GO" id="GO:0005886">
    <property type="term" value="C:plasma membrane"/>
    <property type="evidence" value="ECO:0007669"/>
    <property type="project" value="UniProtKB-SubCell"/>
</dbReference>
<keyword evidence="7" id="KW-0472">Membrane</keyword>
<dbReference type="GO" id="GO:0015833">
    <property type="term" value="P:peptide transport"/>
    <property type="evidence" value="ECO:0007669"/>
    <property type="project" value="InterPro"/>
</dbReference>
<dbReference type="PROSITE" id="PS50893">
    <property type="entry name" value="ABC_TRANSPORTER_2"/>
    <property type="match status" value="2"/>
</dbReference>
<dbReference type="Gene3D" id="3.40.50.300">
    <property type="entry name" value="P-loop containing nucleotide triphosphate hydrolases"/>
    <property type="match status" value="2"/>
</dbReference>
<comment type="similarity">
    <text evidence="2">Belongs to the ABC transporter superfamily.</text>
</comment>
<gene>
    <name evidence="9" type="ORF">EDD59_11297</name>
</gene>